<keyword evidence="3" id="KW-1185">Reference proteome</keyword>
<organism evidence="2 3">
    <name type="scientific">Vicia faba</name>
    <name type="common">Broad bean</name>
    <name type="synonym">Faba vulgaris</name>
    <dbReference type="NCBI Taxonomy" id="3906"/>
    <lineage>
        <taxon>Eukaryota</taxon>
        <taxon>Viridiplantae</taxon>
        <taxon>Streptophyta</taxon>
        <taxon>Embryophyta</taxon>
        <taxon>Tracheophyta</taxon>
        <taxon>Spermatophyta</taxon>
        <taxon>Magnoliopsida</taxon>
        <taxon>eudicotyledons</taxon>
        <taxon>Gunneridae</taxon>
        <taxon>Pentapetalae</taxon>
        <taxon>rosids</taxon>
        <taxon>fabids</taxon>
        <taxon>Fabales</taxon>
        <taxon>Fabaceae</taxon>
        <taxon>Papilionoideae</taxon>
        <taxon>50 kb inversion clade</taxon>
        <taxon>NPAAA clade</taxon>
        <taxon>Hologalegina</taxon>
        <taxon>IRL clade</taxon>
        <taxon>Fabeae</taxon>
        <taxon>Vicia</taxon>
    </lineage>
</organism>
<sequence>MRSFHRNRSLENIFHFLKAFTTLLLFYHSSFFPIFLQSFSHFYALSITVFSNSFFAFLILNAIIIFLYILSNQNCDGDVSSDDTYNHNQNQNQFLKINAPELFTDPVESLPEKQHDPVVEASPEKVSSVFKETVTAVTETTTTTMTSCTTVTTSGGDDKVSVSEKKCYQRVLSEFYERRCVVAHERREMKKEPQRQFYVENMSKEEFNRTVEEFIAKHKRMQREEQLRLTLAP</sequence>
<dbReference type="EMBL" id="OX451737">
    <property type="protein sequence ID" value="CAI8600009.1"/>
    <property type="molecule type" value="Genomic_DNA"/>
</dbReference>
<reference evidence="2 3" key="1">
    <citation type="submission" date="2023-01" db="EMBL/GenBank/DDBJ databases">
        <authorList>
            <person name="Kreplak J."/>
        </authorList>
    </citation>
    <scope>NUCLEOTIDE SEQUENCE [LARGE SCALE GENOMIC DNA]</scope>
</reference>
<dbReference type="PANTHER" id="PTHR33640">
    <property type="entry name" value="TRANSMEMBRANE PROTEIN"/>
    <property type="match status" value="1"/>
</dbReference>
<keyword evidence="1" id="KW-0812">Transmembrane</keyword>
<protein>
    <recommendedName>
        <fullName evidence="4">Transmembrane protein</fullName>
    </recommendedName>
</protein>
<dbReference type="Proteomes" id="UP001157006">
    <property type="component" value="Chromosome 2"/>
</dbReference>
<name>A0AAV0ZSV5_VICFA</name>
<keyword evidence="1" id="KW-1133">Transmembrane helix</keyword>
<dbReference type="PANTHER" id="PTHR33640:SF34">
    <property type="entry name" value="PROTEIN, PUTATIVE-RELATED"/>
    <property type="match status" value="1"/>
</dbReference>
<evidence type="ECO:0000313" key="2">
    <source>
        <dbReference type="EMBL" id="CAI8600009.1"/>
    </source>
</evidence>
<proteinExistence type="predicted"/>
<evidence type="ECO:0008006" key="4">
    <source>
        <dbReference type="Google" id="ProtNLM"/>
    </source>
</evidence>
<accession>A0AAV0ZSV5</accession>
<feature type="transmembrane region" description="Helical" evidence="1">
    <location>
        <begin position="42"/>
        <end position="70"/>
    </location>
</feature>
<dbReference type="AlphaFoldDB" id="A0AAV0ZSV5"/>
<keyword evidence="1" id="KW-0472">Membrane</keyword>
<evidence type="ECO:0000313" key="3">
    <source>
        <dbReference type="Proteomes" id="UP001157006"/>
    </source>
</evidence>
<feature type="transmembrane region" description="Helical" evidence="1">
    <location>
        <begin position="12"/>
        <end position="36"/>
    </location>
</feature>
<evidence type="ECO:0000256" key="1">
    <source>
        <dbReference type="SAM" id="Phobius"/>
    </source>
</evidence>
<gene>
    <name evidence="2" type="ORF">VFH_II201200</name>
</gene>